<reference evidence="3 5" key="2">
    <citation type="submission" date="2019-08" db="EMBL/GenBank/DDBJ databases">
        <authorList>
            <person name="Duncan S."/>
            <person name="Walker A."/>
        </authorList>
    </citation>
    <scope>NUCLEOTIDE SEQUENCE [LARGE SCALE GENOMIC DNA]</scope>
    <source>
        <strain evidence="3 5">T3WBe13</strain>
    </source>
</reference>
<evidence type="ECO:0000313" key="2">
    <source>
        <dbReference type="EMBL" id="RGN22988.1"/>
    </source>
</evidence>
<evidence type="ECO:0000256" key="1">
    <source>
        <dbReference type="SAM" id="Phobius"/>
    </source>
</evidence>
<protein>
    <submittedName>
        <fullName evidence="2">Uncharacterized protein</fullName>
    </submittedName>
</protein>
<dbReference type="AlphaFoldDB" id="A0A3E5AMR8"/>
<dbReference type="Proteomes" id="UP000260970">
    <property type="component" value="Unassembled WGS sequence"/>
</dbReference>
<proteinExistence type="predicted"/>
<gene>
    <name evidence="2" type="ORF">DXB72_08150</name>
    <name evidence="3" type="ORF">FYL31_08520</name>
</gene>
<evidence type="ECO:0000313" key="4">
    <source>
        <dbReference type="Proteomes" id="UP000260970"/>
    </source>
</evidence>
<dbReference type="EMBL" id="QSUG01000007">
    <property type="protein sequence ID" value="RGN22988.1"/>
    <property type="molecule type" value="Genomic_DNA"/>
</dbReference>
<keyword evidence="1" id="KW-0812">Transmembrane</keyword>
<dbReference type="RefSeq" id="WP_117690589.1">
    <property type="nucleotide sequence ID" value="NZ_QSUE01000008.1"/>
</dbReference>
<name>A0A3E5AMR8_9FIRM</name>
<accession>A0A3E5AMR8</accession>
<feature type="transmembrane region" description="Helical" evidence="1">
    <location>
        <begin position="5"/>
        <end position="23"/>
    </location>
</feature>
<sequence length="78" mass="9400">MKKHIIWNSVVFIFFFGIMSVYLDKIPLVVWMLVGVIIEVLFRIIWGFIEKNDNDNITDKDCENYNKKRKKYKGKINE</sequence>
<comment type="caution">
    <text evidence="2">The sequence shown here is derived from an EMBL/GenBank/DDBJ whole genome shotgun (WGS) entry which is preliminary data.</text>
</comment>
<keyword evidence="1" id="KW-1133">Transmembrane helix</keyword>
<feature type="transmembrane region" description="Helical" evidence="1">
    <location>
        <begin position="29"/>
        <end position="49"/>
    </location>
</feature>
<reference evidence="2 4" key="1">
    <citation type="submission" date="2018-08" db="EMBL/GenBank/DDBJ databases">
        <title>A genome reference for cultivated species of the human gut microbiota.</title>
        <authorList>
            <person name="Zou Y."/>
            <person name="Xue W."/>
            <person name="Luo G."/>
        </authorList>
    </citation>
    <scope>NUCLEOTIDE SEQUENCE [LARGE SCALE GENOMIC DNA]</scope>
    <source>
        <strain evidence="2 4">OM05-6AA</strain>
    </source>
</reference>
<organism evidence="2 4">
    <name type="scientific">Agathobacter rectalis</name>
    <dbReference type="NCBI Taxonomy" id="39491"/>
    <lineage>
        <taxon>Bacteria</taxon>
        <taxon>Bacillati</taxon>
        <taxon>Bacillota</taxon>
        <taxon>Clostridia</taxon>
        <taxon>Lachnospirales</taxon>
        <taxon>Lachnospiraceae</taxon>
        <taxon>Agathobacter</taxon>
    </lineage>
</organism>
<reference evidence="3 5" key="3">
    <citation type="submission" date="2019-09" db="EMBL/GenBank/DDBJ databases">
        <title>Strain-level analysis of Eubacterium rectale using genomes from metagenomes.</title>
        <authorList>
            <person name="Karcher N."/>
            <person name="Segata N."/>
        </authorList>
    </citation>
    <scope>NUCLEOTIDE SEQUENCE [LARGE SCALE GENOMIC DNA]</scope>
    <source>
        <strain evidence="3 5">T3WBe13</strain>
    </source>
</reference>
<keyword evidence="1" id="KW-0472">Membrane</keyword>
<dbReference type="EMBL" id="VSTF01000008">
    <property type="protein sequence ID" value="TYL59127.1"/>
    <property type="molecule type" value="Genomic_DNA"/>
</dbReference>
<dbReference type="Proteomes" id="UP000324327">
    <property type="component" value="Unassembled WGS sequence"/>
</dbReference>
<evidence type="ECO:0000313" key="5">
    <source>
        <dbReference type="Proteomes" id="UP000324327"/>
    </source>
</evidence>
<evidence type="ECO:0000313" key="3">
    <source>
        <dbReference type="EMBL" id="TYL59127.1"/>
    </source>
</evidence>